<name>A0A061ISW5_TRYRA</name>
<dbReference type="EMBL" id="AUPL01007593">
    <property type="protein sequence ID" value="ESL05010.1"/>
    <property type="molecule type" value="Genomic_DNA"/>
</dbReference>
<evidence type="ECO:0000256" key="1">
    <source>
        <dbReference type="SAM" id="MobiDB-lite"/>
    </source>
</evidence>
<organism evidence="2 3">
    <name type="scientific">Trypanosoma rangeli SC58</name>
    <dbReference type="NCBI Taxonomy" id="429131"/>
    <lineage>
        <taxon>Eukaryota</taxon>
        <taxon>Discoba</taxon>
        <taxon>Euglenozoa</taxon>
        <taxon>Kinetoplastea</taxon>
        <taxon>Metakinetoplastina</taxon>
        <taxon>Trypanosomatida</taxon>
        <taxon>Trypanosomatidae</taxon>
        <taxon>Trypanosoma</taxon>
        <taxon>Herpetosoma</taxon>
    </lineage>
</organism>
<evidence type="ECO:0000313" key="2">
    <source>
        <dbReference type="EMBL" id="ESL05010.1"/>
    </source>
</evidence>
<accession>A0A061ISW5</accession>
<keyword evidence="3" id="KW-1185">Reference proteome</keyword>
<dbReference type="Proteomes" id="UP000031737">
    <property type="component" value="Unassembled WGS sequence"/>
</dbReference>
<comment type="caution">
    <text evidence="2">The sequence shown here is derived from an EMBL/GenBank/DDBJ whole genome shotgun (WGS) entry which is preliminary data.</text>
</comment>
<sequence length="124" mass="14650">MLLLARHVCVCAWRKKRFHLCAFFFFLAPPNSACRCRRDVFFKNISLLYCVYFSPLHTYTHAFPLFFFLSFVSNTYVRRRVPLELGRECGCPALAEQEKKQTNKQANKQTHPKRKKKREKKGSG</sequence>
<evidence type="ECO:0000313" key="3">
    <source>
        <dbReference type="Proteomes" id="UP000031737"/>
    </source>
</evidence>
<protein>
    <submittedName>
        <fullName evidence="2">Uncharacterized protein</fullName>
    </submittedName>
</protein>
<gene>
    <name evidence="2" type="ORF">TRSC58_07400</name>
</gene>
<reference evidence="2 3" key="1">
    <citation type="submission" date="2013-07" db="EMBL/GenBank/DDBJ databases">
        <authorList>
            <person name="Stoco P.H."/>
            <person name="Wagner G."/>
            <person name="Gerber A."/>
            <person name="Zaha A."/>
            <person name="Thompson C."/>
            <person name="Bartholomeu D.C."/>
            <person name="Luckemeyer D.D."/>
            <person name="Bahia D."/>
            <person name="Loreto E."/>
            <person name="Prestes E.B."/>
            <person name="Lima F.M."/>
            <person name="Rodrigues-Luiz G."/>
            <person name="Vallejo G.A."/>
            <person name="Filho J.F."/>
            <person name="Monteiro K.M."/>
            <person name="Tyler K.M."/>
            <person name="de Almeida L.G."/>
            <person name="Ortiz M.F."/>
            <person name="Siervo M.A."/>
            <person name="de Moraes M.H."/>
            <person name="Cunha O.L."/>
            <person name="Mendonca-Neto R."/>
            <person name="Silva R."/>
            <person name="Teixeira S.M."/>
            <person name="Murta S.M."/>
            <person name="Sincero T.C."/>
            <person name="Mendes T.A."/>
            <person name="Urmenyi T.P."/>
            <person name="Silva V.G."/>
            <person name="da Rocha W.D."/>
            <person name="Andersson B."/>
            <person name="Romanha A.J."/>
            <person name="Steindel M."/>
            <person name="de Vasconcelos A.T."/>
            <person name="Grisard E.C."/>
        </authorList>
    </citation>
    <scope>NUCLEOTIDE SEQUENCE [LARGE SCALE GENOMIC DNA]</scope>
    <source>
        <strain evidence="2 3">SC58</strain>
    </source>
</reference>
<feature type="compositionally biased region" description="Basic residues" evidence="1">
    <location>
        <begin position="110"/>
        <end position="124"/>
    </location>
</feature>
<dbReference type="AlphaFoldDB" id="A0A061ISW5"/>
<proteinExistence type="predicted"/>
<dbReference type="VEuPathDB" id="TriTrypDB:TRSC58_07400"/>
<feature type="region of interest" description="Disordered" evidence="1">
    <location>
        <begin position="97"/>
        <end position="124"/>
    </location>
</feature>